<evidence type="ECO:0000313" key="1">
    <source>
        <dbReference type="EMBL" id="GAL22965.1"/>
    </source>
</evidence>
<protein>
    <submittedName>
        <fullName evidence="1">Uncharacterized protein</fullName>
    </submittedName>
</protein>
<dbReference type="AlphaFoldDB" id="A0A090S5I6"/>
<name>A0A090S5I6_9VIBR</name>
<dbReference type="STRING" id="990268.JCM19235_1266"/>
<reference evidence="1 2" key="2">
    <citation type="submission" date="2014-09" db="EMBL/GenBank/DDBJ databases">
        <authorList>
            <consortium name="NBRP consortium"/>
            <person name="Sawabe T."/>
            <person name="Meirelles P."/>
            <person name="Nakanishi M."/>
            <person name="Sayaka M."/>
            <person name="Hattori M."/>
            <person name="Ohkuma M."/>
        </authorList>
    </citation>
    <scope>NUCLEOTIDE SEQUENCE [LARGE SCALE GENOMIC DNA]</scope>
    <source>
        <strain evidence="2">JCM19235</strain>
    </source>
</reference>
<evidence type="ECO:0000313" key="2">
    <source>
        <dbReference type="Proteomes" id="UP000029228"/>
    </source>
</evidence>
<keyword evidence="2" id="KW-1185">Reference proteome</keyword>
<gene>
    <name evidence="1" type="ORF">JCM19235_1266</name>
</gene>
<comment type="caution">
    <text evidence="1">The sequence shown here is derived from an EMBL/GenBank/DDBJ whole genome shotgun (WGS) entry which is preliminary data.</text>
</comment>
<dbReference type="Proteomes" id="UP000029228">
    <property type="component" value="Unassembled WGS sequence"/>
</dbReference>
<dbReference type="EMBL" id="BBMR01000017">
    <property type="protein sequence ID" value="GAL22965.1"/>
    <property type="molecule type" value="Genomic_DNA"/>
</dbReference>
<accession>A0A090S5I6</accession>
<organism evidence="1 2">
    <name type="scientific">Vibrio maritimus</name>
    <dbReference type="NCBI Taxonomy" id="990268"/>
    <lineage>
        <taxon>Bacteria</taxon>
        <taxon>Pseudomonadati</taxon>
        <taxon>Pseudomonadota</taxon>
        <taxon>Gammaproteobacteria</taxon>
        <taxon>Vibrionales</taxon>
        <taxon>Vibrionaceae</taxon>
        <taxon>Vibrio</taxon>
    </lineage>
</organism>
<proteinExistence type="predicted"/>
<reference evidence="1 2" key="1">
    <citation type="submission" date="2014-09" db="EMBL/GenBank/DDBJ databases">
        <title>Vibrio maritimus JCM 19235. (C45) whole genome shotgun sequence.</title>
        <authorList>
            <person name="Sawabe T."/>
            <person name="Meirelles P."/>
            <person name="Nakanishi M."/>
            <person name="Sayaka M."/>
            <person name="Hattori M."/>
            <person name="Ohkuma M."/>
        </authorList>
    </citation>
    <scope>NUCLEOTIDE SEQUENCE [LARGE SCALE GENOMIC DNA]</scope>
    <source>
        <strain evidence="2">JCM19235</strain>
    </source>
</reference>
<sequence>MTRHYVTKPAVFTVKQIARLGATPGFFLLDDGSVVKEPDFIGAEVESFFVYSDGMVKSVLTAQQLEETATLVPKDLNALHVEQLIAETDFMDTGNLTVCVLTLQDGRKVLGQDNAVGSNPEEQRELAYHDAFNNLMRHEMYVFEGLQAQIKEALSA</sequence>